<proteinExistence type="predicted"/>
<dbReference type="Gramene" id="CDY72644">
    <property type="protein sequence ID" value="CDY72644"/>
    <property type="gene ID" value="GSBRNA2T00034184001"/>
</dbReference>
<evidence type="ECO:0000256" key="1">
    <source>
        <dbReference type="SAM" id="Phobius"/>
    </source>
</evidence>
<evidence type="ECO:0000313" key="2">
    <source>
        <dbReference type="EMBL" id="CDY72644.1"/>
    </source>
</evidence>
<sequence length="40" mass="4864">MMRPFVFYSFRGSLIIFFVYFSNCFNIYIELNANVLHDYA</sequence>
<keyword evidence="1" id="KW-0812">Transmembrane</keyword>
<keyword evidence="1" id="KW-0472">Membrane</keyword>
<organism evidence="2">
    <name type="scientific">Brassica napus</name>
    <name type="common">Rape</name>
    <dbReference type="NCBI Taxonomy" id="3708"/>
    <lineage>
        <taxon>Eukaryota</taxon>
        <taxon>Viridiplantae</taxon>
        <taxon>Streptophyta</taxon>
        <taxon>Embryophyta</taxon>
        <taxon>Tracheophyta</taxon>
        <taxon>Spermatophyta</taxon>
        <taxon>Magnoliopsida</taxon>
        <taxon>eudicotyledons</taxon>
        <taxon>Gunneridae</taxon>
        <taxon>Pentapetalae</taxon>
        <taxon>rosids</taxon>
        <taxon>malvids</taxon>
        <taxon>Brassicales</taxon>
        <taxon>Brassicaceae</taxon>
        <taxon>Brassiceae</taxon>
        <taxon>Brassica</taxon>
    </lineage>
</organism>
<dbReference type="AlphaFoldDB" id="A0A078K141"/>
<reference evidence="2" key="2">
    <citation type="submission" date="2014-06" db="EMBL/GenBank/DDBJ databases">
        <authorList>
            <person name="Genoscope - CEA"/>
        </authorList>
    </citation>
    <scope>NUCLEOTIDE SEQUENCE</scope>
</reference>
<keyword evidence="1" id="KW-1133">Transmembrane helix</keyword>
<dbReference type="EMBL" id="LK052403">
    <property type="protein sequence ID" value="CDY72644.1"/>
    <property type="molecule type" value="Genomic_DNA"/>
</dbReference>
<protein>
    <submittedName>
        <fullName evidence="2">BnaAnng41840D protein</fullName>
    </submittedName>
</protein>
<reference evidence="2" key="1">
    <citation type="journal article" date="2014" name="Science">
        <title>Plant genetics. Early allopolyploid evolution in the post-Neolithic Brassica napus oilseed genome.</title>
        <authorList>
            <person name="Chalhoub B."/>
            <person name="Denoeud F."/>
            <person name="Liu S."/>
            <person name="Parkin I.A."/>
            <person name="Tang H."/>
            <person name="Wang X."/>
            <person name="Chiquet J."/>
            <person name="Belcram H."/>
            <person name="Tong C."/>
            <person name="Samans B."/>
            <person name="Correa M."/>
            <person name="Da Silva C."/>
            <person name="Just J."/>
            <person name="Falentin C."/>
            <person name="Koh C.S."/>
            <person name="Le Clainche I."/>
            <person name="Bernard M."/>
            <person name="Bento P."/>
            <person name="Noel B."/>
            <person name="Labadie K."/>
            <person name="Alberti A."/>
            <person name="Charles M."/>
            <person name="Arnaud D."/>
            <person name="Guo H."/>
            <person name="Daviaud C."/>
            <person name="Alamery S."/>
            <person name="Jabbari K."/>
            <person name="Zhao M."/>
            <person name="Edger P.P."/>
            <person name="Chelaifa H."/>
            <person name="Tack D."/>
            <person name="Lassalle G."/>
            <person name="Mestiri I."/>
            <person name="Schnel N."/>
            <person name="Le Paslier M.C."/>
            <person name="Fan G."/>
            <person name="Renault V."/>
            <person name="Bayer P.E."/>
            <person name="Golicz A.A."/>
            <person name="Manoli S."/>
            <person name="Lee T.H."/>
            <person name="Thi V.H."/>
            <person name="Chalabi S."/>
            <person name="Hu Q."/>
            <person name="Fan C."/>
            <person name="Tollenaere R."/>
            <person name="Lu Y."/>
            <person name="Battail C."/>
            <person name="Shen J."/>
            <person name="Sidebottom C.H."/>
            <person name="Wang X."/>
            <person name="Canaguier A."/>
            <person name="Chauveau A."/>
            <person name="Berard A."/>
            <person name="Deniot G."/>
            <person name="Guan M."/>
            <person name="Liu Z."/>
            <person name="Sun F."/>
            <person name="Lim Y.P."/>
            <person name="Lyons E."/>
            <person name="Town C.D."/>
            <person name="Bancroft I."/>
            <person name="Wang X."/>
            <person name="Meng J."/>
            <person name="Ma J."/>
            <person name="Pires J.C."/>
            <person name="King G.J."/>
            <person name="Brunel D."/>
            <person name="Delourme R."/>
            <person name="Renard M."/>
            <person name="Aury J.M."/>
            <person name="Adams K.L."/>
            <person name="Batley J."/>
            <person name="Snowdon R.J."/>
            <person name="Tost J."/>
            <person name="Edwards D."/>
            <person name="Zhou Y."/>
            <person name="Hua W."/>
            <person name="Sharpe A.G."/>
            <person name="Paterson A.H."/>
            <person name="Guan C."/>
            <person name="Wincker P."/>
        </authorList>
    </citation>
    <scope>NUCLEOTIDE SEQUENCE [LARGE SCALE GENOMIC DNA]</scope>
</reference>
<feature type="transmembrane region" description="Helical" evidence="1">
    <location>
        <begin position="12"/>
        <end position="29"/>
    </location>
</feature>
<gene>
    <name evidence="2" type="primary">BnaAnng41840D</name>
    <name evidence="2" type="ORF">GSBRNA2T00034184001</name>
</gene>
<name>A0A078K141_BRANA</name>
<dbReference type="PaxDb" id="3708-A0A078K141"/>
<accession>A0A078K141</accession>